<protein>
    <submittedName>
        <fullName evidence="3">FAD-dependent oxidoreductase</fullName>
    </submittedName>
</protein>
<dbReference type="RefSeq" id="WP_161028142.1">
    <property type="nucleotide sequence ID" value="NZ_WWCJ01000025.1"/>
</dbReference>
<organism evidence="3 4">
    <name type="scientific">Pseudoduganella guangdongensis</name>
    <dbReference type="NCBI Taxonomy" id="2692179"/>
    <lineage>
        <taxon>Bacteria</taxon>
        <taxon>Pseudomonadati</taxon>
        <taxon>Pseudomonadota</taxon>
        <taxon>Betaproteobacteria</taxon>
        <taxon>Burkholderiales</taxon>
        <taxon>Oxalobacteraceae</taxon>
        <taxon>Telluria group</taxon>
        <taxon>Pseudoduganella</taxon>
    </lineage>
</organism>
<evidence type="ECO:0000313" key="4">
    <source>
        <dbReference type="Proteomes" id="UP000448575"/>
    </source>
</evidence>
<gene>
    <name evidence="3" type="ORF">GTP41_24130</name>
</gene>
<dbReference type="AlphaFoldDB" id="A0A6N9HND6"/>
<evidence type="ECO:0000259" key="2">
    <source>
        <dbReference type="Pfam" id="PF01266"/>
    </source>
</evidence>
<dbReference type="InterPro" id="IPR036188">
    <property type="entry name" value="FAD/NAD-bd_sf"/>
</dbReference>
<dbReference type="EMBL" id="WWCJ01000025">
    <property type="protein sequence ID" value="MYN05188.1"/>
    <property type="molecule type" value="Genomic_DNA"/>
</dbReference>
<keyword evidence="4" id="KW-1185">Reference proteome</keyword>
<dbReference type="Proteomes" id="UP000448575">
    <property type="component" value="Unassembled WGS sequence"/>
</dbReference>
<accession>A0A6N9HND6</accession>
<dbReference type="PANTHER" id="PTHR13847:SF287">
    <property type="entry name" value="FAD-DEPENDENT OXIDOREDUCTASE DOMAIN-CONTAINING PROTEIN 1"/>
    <property type="match status" value="1"/>
</dbReference>
<keyword evidence="1" id="KW-0560">Oxidoreductase</keyword>
<dbReference type="SUPFAM" id="SSF54373">
    <property type="entry name" value="FAD-linked reductases, C-terminal domain"/>
    <property type="match status" value="1"/>
</dbReference>
<name>A0A6N9HND6_9BURK</name>
<evidence type="ECO:0000256" key="1">
    <source>
        <dbReference type="ARBA" id="ARBA00023002"/>
    </source>
</evidence>
<dbReference type="Gene3D" id="3.50.50.60">
    <property type="entry name" value="FAD/NAD(P)-binding domain"/>
    <property type="match status" value="1"/>
</dbReference>
<dbReference type="PANTHER" id="PTHR13847">
    <property type="entry name" value="SARCOSINE DEHYDROGENASE-RELATED"/>
    <property type="match status" value="1"/>
</dbReference>
<dbReference type="SUPFAM" id="SSF51905">
    <property type="entry name" value="FAD/NAD(P)-binding domain"/>
    <property type="match status" value="1"/>
</dbReference>
<feature type="domain" description="FAD dependent oxidoreductase" evidence="2">
    <location>
        <begin position="4"/>
        <end position="346"/>
    </location>
</feature>
<dbReference type="Gene3D" id="3.30.9.10">
    <property type="entry name" value="D-Amino Acid Oxidase, subunit A, domain 2"/>
    <property type="match status" value="1"/>
</dbReference>
<comment type="caution">
    <text evidence="3">The sequence shown here is derived from an EMBL/GenBank/DDBJ whole genome shotgun (WGS) entry which is preliminary data.</text>
</comment>
<evidence type="ECO:0000313" key="3">
    <source>
        <dbReference type="EMBL" id="MYN05188.1"/>
    </source>
</evidence>
<reference evidence="3 4" key="1">
    <citation type="submission" date="2019-12" db="EMBL/GenBank/DDBJ databases">
        <title>Novel species isolated from a subtropical stream in China.</title>
        <authorList>
            <person name="Lu H."/>
        </authorList>
    </citation>
    <scope>NUCLEOTIDE SEQUENCE [LARGE SCALE GENOMIC DNA]</scope>
    <source>
        <strain evidence="3 4">DS3</strain>
    </source>
</reference>
<sequence length="373" mass="39217">MTPDVLIVGAGIIGAACADALSARGLRVTVVERDAVGSGATAAGMGHLVAMDDNAAELALSSYSLELWRELVDGQPQRHEYSRCGTIWVAADDEELEAARAKAATMSAHGLECDVIGAQDLYRLEPQLRPGLAGGLLVQGDGLVYPPKSARILLARAVARGATLVEGDVVALEDGAVRLADGSRLSAGRIVLAAGTRCLGLAPDLPLRPKKGHVMITDRYPGFIRHQLVELGYIKSAHASDGDSVAFNLQPRPTGQVLIGSSRQFDTTDLTAEPGMMARMLRRAAEYTPALAGLNVLRCWTGLRAATPDSLPLIGPDLARRDVWLATGHEGLGITTSLATAQLLAAQMAGGEAGIDARPYLPSRFTEQGRAYA</sequence>
<dbReference type="GO" id="GO:0005737">
    <property type="term" value="C:cytoplasm"/>
    <property type="evidence" value="ECO:0007669"/>
    <property type="project" value="TreeGrafter"/>
</dbReference>
<dbReference type="GO" id="GO:0016491">
    <property type="term" value="F:oxidoreductase activity"/>
    <property type="evidence" value="ECO:0007669"/>
    <property type="project" value="UniProtKB-KW"/>
</dbReference>
<proteinExistence type="predicted"/>
<dbReference type="Pfam" id="PF01266">
    <property type="entry name" value="DAO"/>
    <property type="match status" value="1"/>
</dbReference>
<dbReference type="InterPro" id="IPR006076">
    <property type="entry name" value="FAD-dep_OxRdtase"/>
</dbReference>